<gene>
    <name evidence="2" type="ORF">EG242_06585</name>
</gene>
<dbReference type="OrthoDB" id="1366695at2"/>
<keyword evidence="3" id="KW-1185">Reference proteome</keyword>
<proteinExistence type="predicted"/>
<evidence type="ECO:0000256" key="1">
    <source>
        <dbReference type="SAM" id="Phobius"/>
    </source>
</evidence>
<name>A0A3P1B3U6_9FLAO</name>
<dbReference type="AlphaFoldDB" id="A0A3P1B3U6"/>
<feature type="transmembrane region" description="Helical" evidence="1">
    <location>
        <begin position="81"/>
        <end position="96"/>
    </location>
</feature>
<keyword evidence="1" id="KW-1133">Transmembrane helix</keyword>
<keyword evidence="1" id="KW-0812">Transmembrane</keyword>
<dbReference type="EMBL" id="RQTJ01000010">
    <property type="protein sequence ID" value="RRA95283.1"/>
    <property type="molecule type" value="Genomic_DNA"/>
</dbReference>
<evidence type="ECO:0000313" key="2">
    <source>
        <dbReference type="EMBL" id="RRA95283.1"/>
    </source>
</evidence>
<protein>
    <submittedName>
        <fullName evidence="2">Uncharacterized protein</fullName>
    </submittedName>
</protein>
<feature type="transmembrane region" description="Helical" evidence="1">
    <location>
        <begin position="12"/>
        <end position="28"/>
    </location>
</feature>
<dbReference type="RefSeq" id="WP_124899107.1">
    <property type="nucleotide sequence ID" value="NZ_RQTJ01000010.1"/>
</dbReference>
<accession>A0A3P1B3U6</accession>
<organism evidence="2 3">
    <name type="scientific">Paenimyroides viscosum</name>
    <dbReference type="NCBI Taxonomy" id="2488729"/>
    <lineage>
        <taxon>Bacteria</taxon>
        <taxon>Pseudomonadati</taxon>
        <taxon>Bacteroidota</taxon>
        <taxon>Flavobacteriia</taxon>
        <taxon>Flavobacteriales</taxon>
        <taxon>Flavobacteriaceae</taxon>
        <taxon>Paenimyroides</taxon>
    </lineage>
</organism>
<evidence type="ECO:0000313" key="3">
    <source>
        <dbReference type="Proteomes" id="UP000268372"/>
    </source>
</evidence>
<feature type="transmembrane region" description="Helical" evidence="1">
    <location>
        <begin position="161"/>
        <end position="182"/>
    </location>
</feature>
<keyword evidence="1" id="KW-0472">Membrane</keyword>
<feature type="transmembrane region" description="Helical" evidence="1">
    <location>
        <begin position="131"/>
        <end position="149"/>
    </location>
</feature>
<feature type="transmembrane region" description="Helical" evidence="1">
    <location>
        <begin position="202"/>
        <end position="222"/>
    </location>
</feature>
<feature type="transmembrane region" description="Helical" evidence="1">
    <location>
        <begin position="49"/>
        <end position="69"/>
    </location>
</feature>
<comment type="caution">
    <text evidence="2">The sequence shown here is derived from an EMBL/GenBank/DDBJ whole genome shotgun (WGS) entry which is preliminary data.</text>
</comment>
<sequence length="260" mass="30604">MIDFLKLLSNREISILIWLALTFMFLITKSKASFGKFLLVLKALFSKKVIPFYIGIGIYLALIVFSFNKLGIWEFSLYKDFIYWLLTTGMVMFYSVSDLKSYKDFTKIILTATSLTIILEFIVGFYNFSLIWELILIPTLTFISLLTFAAEREKEDSNSQLVAIFFKNILSILGFGFLFYGIYQLIINYNTFFTLGNLKSFLLPPLFTILFLPFIYYVVLFIKYEHVLGNLRRYKFIPDKRKKQIKFAIFKICKYQSLQN</sequence>
<dbReference type="Proteomes" id="UP000268372">
    <property type="component" value="Unassembled WGS sequence"/>
</dbReference>
<reference evidence="2 3" key="1">
    <citation type="submission" date="2018-11" db="EMBL/GenBank/DDBJ databases">
        <title>Flavobacterium sp. nov., YIM 102796 draft genome.</title>
        <authorList>
            <person name="Li G."/>
            <person name="Jiang Y."/>
        </authorList>
    </citation>
    <scope>NUCLEOTIDE SEQUENCE [LARGE SCALE GENOMIC DNA]</scope>
    <source>
        <strain evidence="2 3">YIM 102796</strain>
    </source>
</reference>